<dbReference type="PROSITE" id="PS50949">
    <property type="entry name" value="HTH_GNTR"/>
    <property type="match status" value="1"/>
</dbReference>
<organism evidence="6 7">
    <name type="scientific">Leucobacter iarius</name>
    <dbReference type="NCBI Taxonomy" id="333963"/>
    <lineage>
        <taxon>Bacteria</taxon>
        <taxon>Bacillati</taxon>
        <taxon>Actinomycetota</taxon>
        <taxon>Actinomycetes</taxon>
        <taxon>Micrococcales</taxon>
        <taxon>Microbacteriaceae</taxon>
        <taxon>Leucobacter</taxon>
    </lineage>
</organism>
<reference evidence="6 7" key="1">
    <citation type="journal article" date="2019" name="Int. J. Syst. Evol. Microbiol.">
        <title>The Global Catalogue of Microorganisms (GCM) 10K type strain sequencing project: providing services to taxonomists for standard genome sequencing and annotation.</title>
        <authorList>
            <consortium name="The Broad Institute Genomics Platform"/>
            <consortium name="The Broad Institute Genome Sequencing Center for Infectious Disease"/>
            <person name="Wu L."/>
            <person name="Ma J."/>
        </authorList>
    </citation>
    <scope>NUCLEOTIDE SEQUENCE [LARGE SCALE GENOMIC DNA]</scope>
    <source>
        <strain evidence="6 7">JCM 14736</strain>
    </source>
</reference>
<sequence length="268" mass="29718">MTETKPLHAQLYDAMIERIRTGEWVQGERVPSEKSLIAEFGTSRGPVRQALAALRAEGMIVGGRGAPPRVQRLVPSQSFETFLSFTEWANHLGYVPGQQVIEAARRPATEEIARDLQLTEGDPVVEIVRLRLLDGKPAMLERSLFPFWVGKHLLTADLDRGSIYQHLSALYITPVRARHTIDAVAAHQLDAEWLGVVPGNPLLRARRIAFDAHGALIEVADDRYLPSMATFVIENSAAHRTPITREPVGSSPEPREPVRPASLIKEHA</sequence>
<dbReference type="CDD" id="cd07377">
    <property type="entry name" value="WHTH_GntR"/>
    <property type="match status" value="1"/>
</dbReference>
<dbReference type="RefSeq" id="WP_344027775.1">
    <property type="nucleotide sequence ID" value="NZ_BAAAOB010000001.1"/>
</dbReference>
<dbReference type="Gene3D" id="3.40.1410.10">
    <property type="entry name" value="Chorismate lyase-like"/>
    <property type="match status" value="1"/>
</dbReference>
<evidence type="ECO:0000256" key="1">
    <source>
        <dbReference type="ARBA" id="ARBA00023015"/>
    </source>
</evidence>
<keyword evidence="1" id="KW-0805">Transcription regulation</keyword>
<dbReference type="SUPFAM" id="SSF64288">
    <property type="entry name" value="Chorismate lyase-like"/>
    <property type="match status" value="1"/>
</dbReference>
<dbReference type="EMBL" id="BAAAOB010000001">
    <property type="protein sequence ID" value="GAA1776046.1"/>
    <property type="molecule type" value="Genomic_DNA"/>
</dbReference>
<dbReference type="Pfam" id="PF07702">
    <property type="entry name" value="UTRA"/>
    <property type="match status" value="1"/>
</dbReference>
<dbReference type="PANTHER" id="PTHR44846">
    <property type="entry name" value="MANNOSYL-D-GLYCERATE TRANSPORT/METABOLISM SYSTEM REPRESSOR MNGR-RELATED"/>
    <property type="match status" value="1"/>
</dbReference>
<dbReference type="SMART" id="SM00345">
    <property type="entry name" value="HTH_GNTR"/>
    <property type="match status" value="1"/>
</dbReference>
<accession>A0ABN2L7Y1</accession>
<feature type="region of interest" description="Disordered" evidence="4">
    <location>
        <begin position="242"/>
        <end position="268"/>
    </location>
</feature>
<dbReference type="SMART" id="SM00866">
    <property type="entry name" value="UTRA"/>
    <property type="match status" value="1"/>
</dbReference>
<dbReference type="InterPro" id="IPR000524">
    <property type="entry name" value="Tscrpt_reg_HTH_GntR"/>
</dbReference>
<dbReference type="InterPro" id="IPR011663">
    <property type="entry name" value="UTRA"/>
</dbReference>
<dbReference type="Proteomes" id="UP001500851">
    <property type="component" value="Unassembled WGS sequence"/>
</dbReference>
<keyword evidence="2" id="KW-0238">DNA-binding</keyword>
<comment type="caution">
    <text evidence="6">The sequence shown here is derived from an EMBL/GenBank/DDBJ whole genome shotgun (WGS) entry which is preliminary data.</text>
</comment>
<dbReference type="Pfam" id="PF00392">
    <property type="entry name" value="GntR"/>
    <property type="match status" value="1"/>
</dbReference>
<evidence type="ECO:0000256" key="2">
    <source>
        <dbReference type="ARBA" id="ARBA00023125"/>
    </source>
</evidence>
<proteinExistence type="predicted"/>
<gene>
    <name evidence="6" type="ORF">GCM10009768_00580</name>
</gene>
<evidence type="ECO:0000256" key="3">
    <source>
        <dbReference type="ARBA" id="ARBA00023163"/>
    </source>
</evidence>
<evidence type="ECO:0000256" key="4">
    <source>
        <dbReference type="SAM" id="MobiDB-lite"/>
    </source>
</evidence>
<dbReference type="InterPro" id="IPR028978">
    <property type="entry name" value="Chorismate_lyase_/UTRA_dom_sf"/>
</dbReference>
<dbReference type="InterPro" id="IPR036388">
    <property type="entry name" value="WH-like_DNA-bd_sf"/>
</dbReference>
<evidence type="ECO:0000259" key="5">
    <source>
        <dbReference type="PROSITE" id="PS50949"/>
    </source>
</evidence>
<dbReference type="InterPro" id="IPR050679">
    <property type="entry name" value="Bact_HTH_transcr_reg"/>
</dbReference>
<dbReference type="InterPro" id="IPR036390">
    <property type="entry name" value="WH_DNA-bd_sf"/>
</dbReference>
<keyword evidence="3" id="KW-0804">Transcription</keyword>
<protein>
    <submittedName>
        <fullName evidence="6">GntR family transcriptional regulator</fullName>
    </submittedName>
</protein>
<keyword evidence="7" id="KW-1185">Reference proteome</keyword>
<feature type="domain" description="HTH gntR-type" evidence="5">
    <location>
        <begin position="5"/>
        <end position="73"/>
    </location>
</feature>
<name>A0ABN2L7Y1_9MICO</name>
<dbReference type="SUPFAM" id="SSF46785">
    <property type="entry name" value="Winged helix' DNA-binding domain"/>
    <property type="match status" value="1"/>
</dbReference>
<dbReference type="PRINTS" id="PR00035">
    <property type="entry name" value="HTHGNTR"/>
</dbReference>
<dbReference type="Gene3D" id="1.10.10.10">
    <property type="entry name" value="Winged helix-like DNA-binding domain superfamily/Winged helix DNA-binding domain"/>
    <property type="match status" value="1"/>
</dbReference>
<evidence type="ECO:0000313" key="7">
    <source>
        <dbReference type="Proteomes" id="UP001500851"/>
    </source>
</evidence>
<feature type="compositionally biased region" description="Basic and acidic residues" evidence="4">
    <location>
        <begin position="253"/>
        <end position="268"/>
    </location>
</feature>
<evidence type="ECO:0000313" key="6">
    <source>
        <dbReference type="EMBL" id="GAA1776046.1"/>
    </source>
</evidence>
<dbReference type="PANTHER" id="PTHR44846:SF1">
    <property type="entry name" value="MANNOSYL-D-GLYCERATE TRANSPORT_METABOLISM SYSTEM REPRESSOR MNGR-RELATED"/>
    <property type="match status" value="1"/>
</dbReference>